<dbReference type="CDD" id="cd07381">
    <property type="entry name" value="MPP_CapA"/>
    <property type="match status" value="1"/>
</dbReference>
<protein>
    <recommendedName>
        <fullName evidence="4">Capsule synthesis protein CapA domain-containing protein</fullName>
    </recommendedName>
</protein>
<dbReference type="InterPro" id="IPR019079">
    <property type="entry name" value="Capsule_synth_CapA"/>
</dbReference>
<evidence type="ECO:0000313" key="5">
    <source>
        <dbReference type="EMBL" id="AZS75320.1"/>
    </source>
</evidence>
<evidence type="ECO:0000256" key="1">
    <source>
        <dbReference type="ARBA" id="ARBA00005662"/>
    </source>
</evidence>
<keyword evidence="3" id="KW-0732">Signal</keyword>
<organism evidence="5 6">
    <name type="scientific">Streptomyces lydicus</name>
    <dbReference type="NCBI Taxonomy" id="47763"/>
    <lineage>
        <taxon>Bacteria</taxon>
        <taxon>Bacillati</taxon>
        <taxon>Actinomycetota</taxon>
        <taxon>Actinomycetes</taxon>
        <taxon>Kitasatosporales</taxon>
        <taxon>Streptomycetaceae</taxon>
        <taxon>Streptomyces</taxon>
    </lineage>
</organism>
<dbReference type="PANTHER" id="PTHR33393:SF13">
    <property type="entry name" value="PGA BIOSYNTHESIS PROTEIN CAPA"/>
    <property type="match status" value="1"/>
</dbReference>
<feature type="compositionally biased region" description="Pro residues" evidence="2">
    <location>
        <begin position="24"/>
        <end position="38"/>
    </location>
</feature>
<feature type="region of interest" description="Disordered" evidence="2">
    <location>
        <begin position="24"/>
        <end position="52"/>
    </location>
</feature>
<dbReference type="RefSeq" id="WP_127154084.1">
    <property type="nucleotide sequence ID" value="NZ_CP029042.1"/>
</dbReference>
<reference evidence="5 6" key="1">
    <citation type="submission" date="2018-04" db="EMBL/GenBank/DDBJ databases">
        <title>Complete genome sequences of Streptomyces lydicus strain WYEC and characterization of antagonistic properties of biological control agents.</title>
        <authorList>
            <person name="Mariita R.M."/>
            <person name="Sello J.K."/>
        </authorList>
    </citation>
    <scope>NUCLEOTIDE SEQUENCE [LARGE SCALE GENOMIC DNA]</scope>
    <source>
        <strain evidence="5 6">WYEC 108</strain>
    </source>
</reference>
<feature type="domain" description="Capsule synthesis protein CapA" evidence="4">
    <location>
        <begin position="57"/>
        <end position="309"/>
    </location>
</feature>
<evidence type="ECO:0000313" key="6">
    <source>
        <dbReference type="Proteomes" id="UP000275579"/>
    </source>
</evidence>
<evidence type="ECO:0000256" key="2">
    <source>
        <dbReference type="SAM" id="MobiDB-lite"/>
    </source>
</evidence>
<feature type="chain" id="PRO_5039102102" description="Capsule synthesis protein CapA domain-containing protein" evidence="3">
    <location>
        <begin position="18"/>
        <end position="389"/>
    </location>
</feature>
<dbReference type="SMART" id="SM00854">
    <property type="entry name" value="PGA_cap"/>
    <property type="match status" value="1"/>
</dbReference>
<dbReference type="InterPro" id="IPR029052">
    <property type="entry name" value="Metallo-depent_PP-like"/>
</dbReference>
<dbReference type="PANTHER" id="PTHR33393">
    <property type="entry name" value="POLYGLUTAMINE SYNTHESIS ACCESSORY PROTEIN RV0574C-RELATED"/>
    <property type="match status" value="1"/>
</dbReference>
<dbReference type="Proteomes" id="UP000275579">
    <property type="component" value="Chromosome"/>
</dbReference>
<gene>
    <name evidence="5" type="ORF">DDE74_34380</name>
</gene>
<dbReference type="Pfam" id="PF09587">
    <property type="entry name" value="PGA_cap"/>
    <property type="match status" value="1"/>
</dbReference>
<dbReference type="PROSITE" id="PS51257">
    <property type="entry name" value="PROKAR_LIPOPROTEIN"/>
    <property type="match status" value="1"/>
</dbReference>
<proteinExistence type="inferred from homology"/>
<evidence type="ECO:0000256" key="3">
    <source>
        <dbReference type="SAM" id="SignalP"/>
    </source>
</evidence>
<sequence>MSAYTRYAAAALLAALAVGCTGPHPVPRPAPRPTPEPTPRAHAGAPVTEDAGRQPFTLVAAGDVLPSDPEVLATARRDAPHDGYDYRPMLKGVRPVISSADLALCHLDVPLGPLSGPFTGHPVLQAPPQIATALKATGYDSCATASHHALDRGVLGVQRTLEALDTVGLRHTGSARDAAEGARPALLRAPGGARVAQLAYTYGTGGGRRPAYAPWTVNLLDEKRIIKDARAARRAGADVVVVSPYWGTEYRTAPDARQIRLARALTASETAGRPDIDLIVGTRAHTPQPYEKVNGTWVVYGLGDQLSGVMKKPQGNWGSIARFRFAPPHRAGQRWRVTTAEYLPQLVEQGKRVRVRNLARTGRHDRIRTSVGTVVLSRGAAADGLTRGR</sequence>
<dbReference type="AlphaFoldDB" id="A0A3Q9KA38"/>
<feature type="signal peptide" evidence="3">
    <location>
        <begin position="1"/>
        <end position="17"/>
    </location>
</feature>
<evidence type="ECO:0000259" key="4">
    <source>
        <dbReference type="SMART" id="SM00854"/>
    </source>
</evidence>
<dbReference type="SUPFAM" id="SSF56300">
    <property type="entry name" value="Metallo-dependent phosphatases"/>
    <property type="match status" value="1"/>
</dbReference>
<dbReference type="Gene3D" id="3.60.21.10">
    <property type="match status" value="1"/>
</dbReference>
<dbReference type="InterPro" id="IPR052169">
    <property type="entry name" value="CW_Biosynth-Accessory"/>
</dbReference>
<comment type="similarity">
    <text evidence="1">Belongs to the CapA family.</text>
</comment>
<accession>A0A3Q9KA38</accession>
<dbReference type="EMBL" id="CP029042">
    <property type="protein sequence ID" value="AZS75320.1"/>
    <property type="molecule type" value="Genomic_DNA"/>
</dbReference>
<name>A0A3Q9KA38_9ACTN</name>